<evidence type="ECO:0000313" key="5">
    <source>
        <dbReference type="Proteomes" id="UP000675881"/>
    </source>
</evidence>
<protein>
    <submittedName>
        <fullName evidence="4">IGF2R</fullName>
    </submittedName>
</protein>
<gene>
    <name evidence="4" type="ORF">LSAA_13390</name>
</gene>
<dbReference type="InterPro" id="IPR013806">
    <property type="entry name" value="Kringle-like"/>
</dbReference>
<dbReference type="Gene3D" id="2.10.10.10">
    <property type="entry name" value="Fibronectin, type II, collagen-binding"/>
    <property type="match status" value="1"/>
</dbReference>
<dbReference type="SMART" id="SM00059">
    <property type="entry name" value="FN2"/>
    <property type="match status" value="1"/>
</dbReference>
<dbReference type="PROSITE" id="PS51092">
    <property type="entry name" value="FN2_2"/>
    <property type="match status" value="1"/>
</dbReference>
<dbReference type="EMBL" id="HG994586">
    <property type="protein sequence ID" value="CAF2999815.1"/>
    <property type="molecule type" value="Genomic_DNA"/>
</dbReference>
<organism evidence="4 5">
    <name type="scientific">Lepeophtheirus salmonis</name>
    <name type="common">Salmon louse</name>
    <name type="synonym">Caligus salmonis</name>
    <dbReference type="NCBI Taxonomy" id="72036"/>
    <lineage>
        <taxon>Eukaryota</taxon>
        <taxon>Metazoa</taxon>
        <taxon>Ecdysozoa</taxon>
        <taxon>Arthropoda</taxon>
        <taxon>Crustacea</taxon>
        <taxon>Multicrustacea</taxon>
        <taxon>Hexanauplia</taxon>
        <taxon>Copepoda</taxon>
        <taxon>Siphonostomatoida</taxon>
        <taxon>Caligidae</taxon>
        <taxon>Lepeophtheirus</taxon>
    </lineage>
</organism>
<dbReference type="Proteomes" id="UP000675881">
    <property type="component" value="Chromosome 7"/>
</dbReference>
<evidence type="ECO:0000256" key="3">
    <source>
        <dbReference type="PROSITE-ProRule" id="PRU00479"/>
    </source>
</evidence>
<dbReference type="Pfam" id="PF00040">
    <property type="entry name" value="fn2"/>
    <property type="match status" value="1"/>
</dbReference>
<reference evidence="4" key="1">
    <citation type="submission" date="2021-02" db="EMBL/GenBank/DDBJ databases">
        <authorList>
            <person name="Bekaert M."/>
        </authorList>
    </citation>
    <scope>NUCLEOTIDE SEQUENCE</scope>
    <source>
        <strain evidence="4">IoA-00</strain>
    </source>
</reference>
<accession>A0A7R8HBS0</accession>
<evidence type="ECO:0000256" key="2">
    <source>
        <dbReference type="ARBA" id="ARBA00023157"/>
    </source>
</evidence>
<dbReference type="InterPro" id="IPR000562">
    <property type="entry name" value="FN_type2_dom"/>
</dbReference>
<comment type="caution">
    <text evidence="3">Lacks conserved residue(s) required for the propagation of feature annotation.</text>
</comment>
<name>A0A7R8HBS0_LEPSM</name>
<evidence type="ECO:0000313" key="4">
    <source>
        <dbReference type="EMBL" id="CAF2999815.1"/>
    </source>
</evidence>
<keyword evidence="5" id="KW-1185">Reference proteome</keyword>
<dbReference type="SUPFAM" id="SSF57440">
    <property type="entry name" value="Kringle-like"/>
    <property type="match status" value="1"/>
</dbReference>
<proteinExistence type="predicted"/>
<keyword evidence="1" id="KW-0677">Repeat</keyword>
<dbReference type="OrthoDB" id="4504960at2759"/>
<keyword evidence="2" id="KW-1015">Disulfide bond</keyword>
<dbReference type="InterPro" id="IPR036943">
    <property type="entry name" value="FN_type2_sf"/>
</dbReference>
<evidence type="ECO:0000256" key="1">
    <source>
        <dbReference type="ARBA" id="ARBA00022737"/>
    </source>
</evidence>
<dbReference type="AlphaFoldDB" id="A0A7R8HBS0"/>
<sequence>MKICLSIIFFAQLSWVYGESCQTTDNQGCVFPFKFRENTYNKCTKADWNTYWCATSVNNDGSFATFGNCNNDCSMDVHEPSNECLTTVSNNGVKWCAINKYPGTSDAFHFENCDMNSQCA</sequence>